<dbReference type="Pfam" id="PF00459">
    <property type="entry name" value="Inositol_P"/>
    <property type="match status" value="1"/>
</dbReference>
<feature type="binding site" evidence="6">
    <location>
        <position position="106"/>
    </location>
    <ligand>
        <name>Mg(2+)</name>
        <dbReference type="ChEBI" id="CHEBI:18420"/>
        <label>1</label>
        <note>catalytic</note>
    </ligand>
</feature>
<evidence type="ECO:0000256" key="7">
    <source>
        <dbReference type="RuleBase" id="RU364068"/>
    </source>
</evidence>
<protein>
    <recommendedName>
        <fullName evidence="7">Inositol-1-monophosphatase</fullName>
        <ecNumber evidence="7">3.1.3.25</ecNumber>
    </recommendedName>
</protein>
<evidence type="ECO:0000313" key="9">
    <source>
        <dbReference type="Proteomes" id="UP000199134"/>
    </source>
</evidence>
<keyword evidence="4 7" id="KW-0378">Hydrolase</keyword>
<comment type="similarity">
    <text evidence="7">Belongs to the inositol monophosphatase superfamily.</text>
</comment>
<dbReference type="EC" id="3.1.3.25" evidence="7"/>
<dbReference type="PANTHER" id="PTHR20854">
    <property type="entry name" value="INOSITOL MONOPHOSPHATASE"/>
    <property type="match status" value="1"/>
</dbReference>
<dbReference type="PRINTS" id="PR00377">
    <property type="entry name" value="IMPHPHTASES"/>
</dbReference>
<dbReference type="EMBL" id="FNIW01000011">
    <property type="protein sequence ID" value="SDO20641.1"/>
    <property type="molecule type" value="Genomic_DNA"/>
</dbReference>
<dbReference type="GO" id="GO:0008934">
    <property type="term" value="F:inositol monophosphate 1-phosphatase activity"/>
    <property type="evidence" value="ECO:0007669"/>
    <property type="project" value="InterPro"/>
</dbReference>
<feature type="binding site" evidence="6">
    <location>
        <position position="108"/>
    </location>
    <ligand>
        <name>Mg(2+)</name>
        <dbReference type="ChEBI" id="CHEBI:18420"/>
        <label>1</label>
        <note>catalytic</note>
    </ligand>
</feature>
<evidence type="ECO:0000256" key="2">
    <source>
        <dbReference type="ARBA" id="ARBA00001946"/>
    </source>
</evidence>
<keyword evidence="3 6" id="KW-0479">Metal-binding</keyword>
<dbReference type="InterPro" id="IPR000760">
    <property type="entry name" value="Inositol_monophosphatase-like"/>
</dbReference>
<dbReference type="GO" id="GO:0007165">
    <property type="term" value="P:signal transduction"/>
    <property type="evidence" value="ECO:0007669"/>
    <property type="project" value="TreeGrafter"/>
</dbReference>
<comment type="caution">
    <text evidence="8">The sequence shown here is derived from an EMBL/GenBank/DDBJ whole genome shotgun (WGS) entry which is preliminary data.</text>
</comment>
<feature type="binding site" evidence="6">
    <location>
        <position position="75"/>
    </location>
    <ligand>
        <name>Mg(2+)</name>
        <dbReference type="ChEBI" id="CHEBI:18420"/>
        <label>1</label>
        <note>catalytic</note>
    </ligand>
</feature>
<dbReference type="GO" id="GO:0046872">
    <property type="term" value="F:metal ion binding"/>
    <property type="evidence" value="ECO:0007669"/>
    <property type="project" value="UniProtKB-KW"/>
</dbReference>
<dbReference type="InterPro" id="IPR033942">
    <property type="entry name" value="IMPase"/>
</dbReference>
<keyword evidence="5 6" id="KW-0460">Magnesium</keyword>
<evidence type="ECO:0000313" key="8">
    <source>
        <dbReference type="EMBL" id="SDO20641.1"/>
    </source>
</evidence>
<reference evidence="9" key="1">
    <citation type="submission" date="2016-10" db="EMBL/GenBank/DDBJ databases">
        <authorList>
            <person name="de Groot N.N."/>
        </authorList>
    </citation>
    <scope>NUCLEOTIDE SEQUENCE [LARGE SCALE GENOMIC DNA]</scope>
    <source>
        <strain evidence="9">BP1-145</strain>
    </source>
</reference>
<dbReference type="Gene3D" id="3.30.540.10">
    <property type="entry name" value="Fructose-1,6-Bisphosphatase, subunit A, domain 1"/>
    <property type="match status" value="1"/>
</dbReference>
<dbReference type="Gene3D" id="3.40.190.80">
    <property type="match status" value="1"/>
</dbReference>
<accession>A0A1H0HP82</accession>
<feature type="binding site" evidence="6">
    <location>
        <position position="109"/>
    </location>
    <ligand>
        <name>Mg(2+)</name>
        <dbReference type="ChEBI" id="CHEBI:18420"/>
        <label>1</label>
        <note>catalytic</note>
    </ligand>
</feature>
<dbReference type="CDD" id="cd01639">
    <property type="entry name" value="IMPase"/>
    <property type="match status" value="1"/>
</dbReference>
<dbReference type="RefSeq" id="WP_255380646.1">
    <property type="nucleotide sequence ID" value="NZ_FNIW01000011.1"/>
</dbReference>
<sequence>MDEDKDFMLEELTRGVCEIAKQAGAYIREERRKFSLESVERKHAHDYVSYVDKGSEKQIVSALRQLLPEAGFITEEGTTKTEEGRCKMEEDSAISPQSSALTWVVDPLDGTTNFIHQYAPYAVSIALLQGKEILIGVVYEVCHDECYCAWKGGGAYVELKGESLKLSVSNQKIQDALLCLQLPYNSDAYKPVIKHLIDKLYGNVGSIRMCGSAAMALCYVASGRYDGYAEKYIGQWDFMAGALIVKEAGGMVTNYEGSEDFTQGNNVVATNGVIQKDLLDVIKMA</sequence>
<evidence type="ECO:0000256" key="3">
    <source>
        <dbReference type="ARBA" id="ARBA00022723"/>
    </source>
</evidence>
<comment type="cofactor">
    <cofactor evidence="2 6 7">
        <name>Mg(2+)</name>
        <dbReference type="ChEBI" id="CHEBI:18420"/>
    </cofactor>
</comment>
<dbReference type="PANTHER" id="PTHR20854:SF4">
    <property type="entry name" value="INOSITOL-1-MONOPHOSPHATASE-RELATED"/>
    <property type="match status" value="1"/>
</dbReference>
<dbReference type="InterPro" id="IPR020583">
    <property type="entry name" value="Inositol_monoP_metal-BS"/>
</dbReference>
<organism evidence="8 9">
    <name type="scientific">Prevotella communis</name>
    <dbReference type="NCBI Taxonomy" id="2913614"/>
    <lineage>
        <taxon>Bacteria</taxon>
        <taxon>Pseudomonadati</taxon>
        <taxon>Bacteroidota</taxon>
        <taxon>Bacteroidia</taxon>
        <taxon>Bacteroidales</taxon>
        <taxon>Prevotellaceae</taxon>
        <taxon>Prevotella</taxon>
    </lineage>
</organism>
<dbReference type="SUPFAM" id="SSF56655">
    <property type="entry name" value="Carbohydrate phosphatase"/>
    <property type="match status" value="1"/>
</dbReference>
<dbReference type="PROSITE" id="PS00629">
    <property type="entry name" value="IMP_1"/>
    <property type="match status" value="1"/>
</dbReference>
<evidence type="ECO:0000256" key="1">
    <source>
        <dbReference type="ARBA" id="ARBA00001033"/>
    </source>
</evidence>
<dbReference type="Proteomes" id="UP000199134">
    <property type="component" value="Unassembled WGS sequence"/>
</dbReference>
<evidence type="ECO:0000256" key="4">
    <source>
        <dbReference type="ARBA" id="ARBA00022801"/>
    </source>
</evidence>
<feature type="binding site" evidence="6">
    <location>
        <position position="237"/>
    </location>
    <ligand>
        <name>Mg(2+)</name>
        <dbReference type="ChEBI" id="CHEBI:18420"/>
        <label>1</label>
        <note>catalytic</note>
    </ligand>
</feature>
<comment type="catalytic activity">
    <reaction evidence="1 7">
        <text>a myo-inositol phosphate + H2O = myo-inositol + phosphate</text>
        <dbReference type="Rhea" id="RHEA:24056"/>
        <dbReference type="ChEBI" id="CHEBI:15377"/>
        <dbReference type="ChEBI" id="CHEBI:17268"/>
        <dbReference type="ChEBI" id="CHEBI:43474"/>
        <dbReference type="ChEBI" id="CHEBI:84139"/>
        <dbReference type="EC" id="3.1.3.25"/>
    </reaction>
</comment>
<dbReference type="GO" id="GO:0006020">
    <property type="term" value="P:inositol metabolic process"/>
    <property type="evidence" value="ECO:0007669"/>
    <property type="project" value="TreeGrafter"/>
</dbReference>
<proteinExistence type="inferred from homology"/>
<gene>
    <name evidence="8" type="ORF">SAMN04487900_111111</name>
</gene>
<evidence type="ECO:0000256" key="5">
    <source>
        <dbReference type="ARBA" id="ARBA00022842"/>
    </source>
</evidence>
<evidence type="ECO:0000256" key="6">
    <source>
        <dbReference type="PIRSR" id="PIRSR600760-2"/>
    </source>
</evidence>
<name>A0A1H0HP82_9BACT</name>
<dbReference type="AlphaFoldDB" id="A0A1H0HP82"/>